<organism evidence="2 3">
    <name type="scientific">Sulfurifustis variabilis</name>
    <dbReference type="NCBI Taxonomy" id="1675686"/>
    <lineage>
        <taxon>Bacteria</taxon>
        <taxon>Pseudomonadati</taxon>
        <taxon>Pseudomonadota</taxon>
        <taxon>Gammaproteobacteria</taxon>
        <taxon>Acidiferrobacterales</taxon>
        <taxon>Acidiferrobacteraceae</taxon>
        <taxon>Sulfurifustis</taxon>
    </lineage>
</organism>
<keyword evidence="3" id="KW-1185">Reference proteome</keyword>
<keyword evidence="1" id="KW-0812">Transmembrane</keyword>
<dbReference type="Proteomes" id="UP000218899">
    <property type="component" value="Chromosome"/>
</dbReference>
<feature type="transmembrane region" description="Helical" evidence="1">
    <location>
        <begin position="80"/>
        <end position="98"/>
    </location>
</feature>
<reference evidence="2 3" key="1">
    <citation type="submission" date="2015-08" db="EMBL/GenBank/DDBJ databases">
        <title>Complete genome sequence of Sulfurifustis variabilis.</title>
        <authorList>
            <person name="Miura A."/>
            <person name="Kojima H."/>
            <person name="Fukui M."/>
        </authorList>
    </citation>
    <scope>NUCLEOTIDE SEQUENCE [LARGE SCALE GENOMIC DNA]</scope>
    <source>
        <strain evidence="3">skN76</strain>
    </source>
</reference>
<keyword evidence="1" id="KW-0472">Membrane</keyword>
<dbReference type="EMBL" id="AP014936">
    <property type="protein sequence ID" value="BAU47786.1"/>
    <property type="molecule type" value="Genomic_DNA"/>
</dbReference>
<dbReference type="KEGG" id="sva:SVA_1211"/>
<dbReference type="RefSeq" id="WP_148665394.1">
    <property type="nucleotide sequence ID" value="NZ_AP014936.1"/>
</dbReference>
<gene>
    <name evidence="2" type="ORF">SVA_1211</name>
</gene>
<keyword evidence="1" id="KW-1133">Transmembrane helix</keyword>
<evidence type="ECO:0000313" key="3">
    <source>
        <dbReference type="Proteomes" id="UP000218899"/>
    </source>
</evidence>
<proteinExistence type="predicted"/>
<sequence>MAQKDGGGTIAVIVGVALAAVLLKTCQDDPAMRGHVIRAARSGMNSFAGLVGVILVLFGGGGAILLLKEAISGGSPFDEWAWRFAIAVGVGLFGLWVISHVS</sequence>
<name>A0A1B4V2L8_9GAMM</name>
<evidence type="ECO:0000256" key="1">
    <source>
        <dbReference type="SAM" id="Phobius"/>
    </source>
</evidence>
<dbReference type="AlphaFoldDB" id="A0A1B4V2L8"/>
<feature type="transmembrane region" description="Helical" evidence="1">
    <location>
        <begin position="47"/>
        <end position="68"/>
    </location>
</feature>
<feature type="transmembrane region" description="Helical" evidence="1">
    <location>
        <begin position="6"/>
        <end position="26"/>
    </location>
</feature>
<protein>
    <submittedName>
        <fullName evidence="2">Uncharacterized protein</fullName>
    </submittedName>
</protein>
<evidence type="ECO:0000313" key="2">
    <source>
        <dbReference type="EMBL" id="BAU47786.1"/>
    </source>
</evidence>
<accession>A0A1B4V2L8</accession>